<keyword evidence="2" id="KW-1185">Reference proteome</keyword>
<gene>
    <name evidence="1" type="ORF">MRB53_006383</name>
</gene>
<sequence length="713" mass="80359">MAASLTLHPIIPPPSLQKPLSKTTSTRKNSPIKTHPSLLHVDNCNSMSQLKQIHAHMIRTGLFSNVYAASRIVAFCALEDTGSLPYARIVFDQIPDPTKFIYNSIIRGYTNRDLPREAVLFYREVIVGGLSPDNFTFPSLFRACADLDEGKQLHCHVVKFGFASDVYVQNTLMNMYSNRGCLTSAKWVFDKMSERTVVSWATMIAAYTNWDRSSEALSLFHRMQFGNVRPNEVTLVNVLTACARARNLDMAKKIHEYMMENQMGFHLVVVTALVDAYCKTGCVFLARKLFDEMPERNLFSWNIIIKGYVEDSDYKEALVFFQEMQAKGVKPDKVTMTSLLLACSHLGALELGKWLHAYINKENIEVDVALGTALVDMYAKCGCIESASRVFYEMPQRDVMSWTSMIGGLAMCGHAEKALDLFSEMQSSGVNPDAVTFVGVLAACSHAGLVDKGCSYFRSMSCVYNIEPTIEHYGCMVDLLGRAGQIERAEEFIKKMPMKPDYFVLGGLLGACRIHGNLEVAERAAKKLLDLDPTNGGAYVLLSNIYGSVQKWDEVKRTRELMAERNIKKPPGCSLIEVHGIVHEFVMGDKSHPQSDEIYLMLEDMIHCLKVAGYMPNKSEVLIDMDEEEKENALCRHSEKLAISYGLISTCPGLTLRVVKNLRVCSDCHFAMKLISKVYNREIIVRDRNRFHHFKDGSCSCRDFWVILLQLRK</sequence>
<reference evidence="1 2" key="1">
    <citation type="journal article" date="2022" name="Hortic Res">
        <title>A haplotype resolved chromosomal level avocado genome allows analysis of novel avocado genes.</title>
        <authorList>
            <person name="Nath O."/>
            <person name="Fletcher S.J."/>
            <person name="Hayward A."/>
            <person name="Shaw L.M."/>
            <person name="Masouleh A.K."/>
            <person name="Furtado A."/>
            <person name="Henry R.J."/>
            <person name="Mitter N."/>
        </authorList>
    </citation>
    <scope>NUCLEOTIDE SEQUENCE [LARGE SCALE GENOMIC DNA]</scope>
    <source>
        <strain evidence="2">cv. Hass</strain>
    </source>
</reference>
<dbReference type="Proteomes" id="UP001234297">
    <property type="component" value="Chromosome 2"/>
</dbReference>
<organism evidence="1 2">
    <name type="scientific">Persea americana</name>
    <name type="common">Avocado</name>
    <dbReference type="NCBI Taxonomy" id="3435"/>
    <lineage>
        <taxon>Eukaryota</taxon>
        <taxon>Viridiplantae</taxon>
        <taxon>Streptophyta</taxon>
        <taxon>Embryophyta</taxon>
        <taxon>Tracheophyta</taxon>
        <taxon>Spermatophyta</taxon>
        <taxon>Magnoliopsida</taxon>
        <taxon>Magnoliidae</taxon>
        <taxon>Laurales</taxon>
        <taxon>Lauraceae</taxon>
        <taxon>Persea</taxon>
    </lineage>
</organism>
<evidence type="ECO:0000313" key="1">
    <source>
        <dbReference type="EMBL" id="KAJ8644635.1"/>
    </source>
</evidence>
<comment type="caution">
    <text evidence="1">The sequence shown here is derived from an EMBL/GenBank/DDBJ whole genome shotgun (WGS) entry which is preliminary data.</text>
</comment>
<accession>A0ACC2MG19</accession>
<evidence type="ECO:0000313" key="2">
    <source>
        <dbReference type="Proteomes" id="UP001234297"/>
    </source>
</evidence>
<name>A0ACC2MG19_PERAE</name>
<proteinExistence type="predicted"/>
<dbReference type="EMBL" id="CM056810">
    <property type="protein sequence ID" value="KAJ8644635.1"/>
    <property type="molecule type" value="Genomic_DNA"/>
</dbReference>
<protein>
    <submittedName>
        <fullName evidence="1">Uncharacterized protein</fullName>
    </submittedName>
</protein>